<feature type="region of interest" description="Disordered" evidence="2">
    <location>
        <begin position="421"/>
        <end position="448"/>
    </location>
</feature>
<proteinExistence type="predicted"/>
<gene>
    <name evidence="3" type="primary">TRAF3IP3</name>
</gene>
<evidence type="ECO:0000256" key="1">
    <source>
        <dbReference type="SAM" id="Coils"/>
    </source>
</evidence>
<feature type="compositionally biased region" description="Basic and acidic residues" evidence="2">
    <location>
        <begin position="21"/>
        <end position="31"/>
    </location>
</feature>
<evidence type="ECO:0000313" key="4">
    <source>
        <dbReference type="Proteomes" id="UP000694728"/>
    </source>
</evidence>
<dbReference type="AlphaFoldDB" id="A0A8D1I6X0"/>
<feature type="region of interest" description="Disordered" evidence="2">
    <location>
        <begin position="21"/>
        <end position="58"/>
    </location>
</feature>
<evidence type="ECO:0000256" key="2">
    <source>
        <dbReference type="SAM" id="MobiDB-lite"/>
    </source>
</evidence>
<protein>
    <submittedName>
        <fullName evidence="3">TRAF3 interacting protein 3</fullName>
    </submittedName>
</protein>
<sequence>MLSPDPRPAPGLARWAESYEAKCERRQETRESRRRRPNVTTCRQVGKALRTQQREQFQKARQQQFFRLRHLEVEEKGQAKRSQTRQPGSSRAGQAPDLKEPWPWANRISSPGQQVSGTSAEVLPAQRHPPSGARRDSAVQKLPKQHRGTQTKAEETQPTTKNDASQQTNYGVAVLDKEIIQLSEYLKEALHRELILKQKMVILQDLLSTLIQASDSSWKGQLNEDKLKGKLRSLENQLYTCTQNYSPRGMKKVILEMEDQKHSYEQKAKESLQKVLEEKMSAEQQLQSTQRSLALAEQKCEEWRSQYEALKEDWRTLGTQHRELESQLHVLQSKLQGADSRDLQMNQALRLLENEHQELQAKIARLQGDRDLCSSDTQHLQDQLQKSEEEKLALVTKVQQLQSLLQSQSLQLQEQEKRLTKKDQALEWSPKPSQNEVEPEGPGKEKDWDFRDQLQEKTLQLLAKEKECRDLHSELDNLSDEYLSCLRKLQRCREELSLGQRPPPTVRGAVLPQCWGGGGGNKAALRLILPIGLIGPCQQLPSLPRSAWFTLNRQDSNHGRKTPAPVSRPNFHGVLESEGKILLLA</sequence>
<dbReference type="Ensembl" id="ENSSSCT00045036808.1">
    <property type="protein sequence ID" value="ENSSSCP00045025602.1"/>
    <property type="gene ID" value="ENSSSCG00045021019.1"/>
</dbReference>
<keyword evidence="1" id="KW-0175">Coiled coil</keyword>
<organism evidence="3 4">
    <name type="scientific">Sus scrofa</name>
    <name type="common">Pig</name>
    <dbReference type="NCBI Taxonomy" id="9823"/>
    <lineage>
        <taxon>Eukaryota</taxon>
        <taxon>Metazoa</taxon>
        <taxon>Chordata</taxon>
        <taxon>Craniata</taxon>
        <taxon>Vertebrata</taxon>
        <taxon>Euteleostomi</taxon>
        <taxon>Mammalia</taxon>
        <taxon>Eutheria</taxon>
        <taxon>Laurasiatheria</taxon>
        <taxon>Artiodactyla</taxon>
        <taxon>Suina</taxon>
        <taxon>Suidae</taxon>
        <taxon>Sus</taxon>
    </lineage>
</organism>
<dbReference type="InterPro" id="IPR051176">
    <property type="entry name" value="Cent_Immune-Sig_Mod"/>
</dbReference>
<evidence type="ECO:0000313" key="3">
    <source>
        <dbReference type="Ensembl" id="ENSSSCP00045025602.1"/>
    </source>
</evidence>
<dbReference type="PANTHER" id="PTHR15715">
    <property type="entry name" value="CENTROSOMAL PROTEIN OF 170 KDA"/>
    <property type="match status" value="1"/>
</dbReference>
<feature type="compositionally biased region" description="Polar residues" evidence="2">
    <location>
        <begin position="107"/>
        <end position="119"/>
    </location>
</feature>
<feature type="coiled-coil region" evidence="1">
    <location>
        <begin position="461"/>
        <end position="495"/>
    </location>
</feature>
<reference evidence="3" key="1">
    <citation type="submission" date="2025-08" db="UniProtKB">
        <authorList>
            <consortium name="Ensembl"/>
        </authorList>
    </citation>
    <scope>IDENTIFICATION</scope>
</reference>
<dbReference type="PANTHER" id="PTHR15715:SF21">
    <property type="entry name" value="TRAF3-INTERACTING JNK-ACTIVATING MODULATOR"/>
    <property type="match status" value="1"/>
</dbReference>
<feature type="region of interest" description="Disordered" evidence="2">
    <location>
        <begin position="72"/>
        <end position="166"/>
    </location>
</feature>
<dbReference type="Proteomes" id="UP000694728">
    <property type="component" value="Unplaced"/>
</dbReference>
<dbReference type="CDD" id="cd21912">
    <property type="entry name" value="CC1_T3JAM"/>
    <property type="match status" value="1"/>
</dbReference>
<feature type="compositionally biased region" description="Polar residues" evidence="2">
    <location>
        <begin position="150"/>
        <end position="166"/>
    </location>
</feature>
<name>A0A8D1I6X0_PIG</name>
<accession>A0A8D1I6X0</accession>
<feature type="compositionally biased region" description="Polar residues" evidence="2">
    <location>
        <begin position="80"/>
        <end position="92"/>
    </location>
</feature>